<evidence type="ECO:0000313" key="1">
    <source>
        <dbReference type="EMBL" id="MDM9630856.1"/>
    </source>
</evidence>
<dbReference type="InterPro" id="IPR012467">
    <property type="entry name" value="DUF1684"/>
</dbReference>
<organism evidence="1 2">
    <name type="scientific">Robiginitalea aurantiaca</name>
    <dbReference type="NCBI Taxonomy" id="3056915"/>
    <lineage>
        <taxon>Bacteria</taxon>
        <taxon>Pseudomonadati</taxon>
        <taxon>Bacteroidota</taxon>
        <taxon>Flavobacteriia</taxon>
        <taxon>Flavobacteriales</taxon>
        <taxon>Flavobacteriaceae</taxon>
        <taxon>Robiginitalea</taxon>
    </lineage>
</organism>
<dbReference type="Proteomes" id="UP001174839">
    <property type="component" value="Unassembled WGS sequence"/>
</dbReference>
<keyword evidence="2" id="KW-1185">Reference proteome</keyword>
<comment type="caution">
    <text evidence="1">The sequence shown here is derived from an EMBL/GenBank/DDBJ whole genome shotgun (WGS) entry which is preliminary data.</text>
</comment>
<dbReference type="EMBL" id="JAUDUY010000002">
    <property type="protein sequence ID" value="MDM9630856.1"/>
    <property type="molecule type" value="Genomic_DNA"/>
</dbReference>
<proteinExistence type="predicted"/>
<accession>A0ABT7WD59</accession>
<dbReference type="PANTHER" id="PTHR41913">
    <property type="entry name" value="DUF1684 DOMAIN-CONTAINING PROTEIN"/>
    <property type="match status" value="1"/>
</dbReference>
<dbReference type="PROSITE" id="PS51257">
    <property type="entry name" value="PROKAR_LIPOPROTEIN"/>
    <property type="match status" value="1"/>
</dbReference>
<dbReference type="Pfam" id="PF07920">
    <property type="entry name" value="DUF1684"/>
    <property type="match status" value="1"/>
</dbReference>
<name>A0ABT7WD59_9FLAO</name>
<sequence>MMGKTNLRTNSGVRAVVLLTLCTLLFSGCRQEKKYHDTSAREVPQGSGALADITAFQNSLDASFRDPEISPLPDRFRARFDGLDFYQPDTSFRVVARLDRTPDALPFQMPTSTDEAASERVYGVLTFILKGEPHQLEVYQSPDLVLEKGYEDYLFLPFSDRTNGKETYEGGRYIDLRIPGGDSILLDFNKAYNPYCTYNPKYSCPLVPKVNHLDVEIRAGVKAFKK</sequence>
<reference evidence="1" key="1">
    <citation type="submission" date="2023-06" db="EMBL/GenBank/DDBJ databases">
        <title>Robiginitalea aurantiacus sp. nov. and Algoriphagus sediminis sp. nov., isolated from coastal sediment.</title>
        <authorList>
            <person name="Zhou Z.Y."/>
            <person name="An J."/>
            <person name="Jia Y.W."/>
            <person name="Du Z.J."/>
        </authorList>
    </citation>
    <scope>NUCLEOTIDE SEQUENCE</scope>
    <source>
        <strain evidence="1">M39</strain>
    </source>
</reference>
<gene>
    <name evidence="1" type="ORF">QU605_05205</name>
</gene>
<dbReference type="PANTHER" id="PTHR41913:SF1">
    <property type="entry name" value="DUF1684 DOMAIN-CONTAINING PROTEIN"/>
    <property type="match status" value="1"/>
</dbReference>
<protein>
    <submittedName>
        <fullName evidence="1">DUF1684 domain-containing protein</fullName>
    </submittedName>
</protein>
<evidence type="ECO:0000313" key="2">
    <source>
        <dbReference type="Proteomes" id="UP001174839"/>
    </source>
</evidence>